<dbReference type="AlphaFoldDB" id="A0A139HS63"/>
<dbReference type="GO" id="GO:0003855">
    <property type="term" value="F:3-dehydroquinate dehydratase activity"/>
    <property type="evidence" value="ECO:0007669"/>
    <property type="project" value="InterPro"/>
</dbReference>
<keyword evidence="7" id="KW-1185">Reference proteome</keyword>
<evidence type="ECO:0000256" key="1">
    <source>
        <dbReference type="ARBA" id="ARBA00006477"/>
    </source>
</evidence>
<dbReference type="InterPro" id="IPR006151">
    <property type="entry name" value="Shikm_DH/Glu-tRNA_Rdtase"/>
</dbReference>
<accession>A0A139HS63</accession>
<dbReference type="InterPro" id="IPR001381">
    <property type="entry name" value="DHquinase_I"/>
</dbReference>
<comment type="similarity">
    <text evidence="1">In the 2nd section; belongs to the type-I 3-dehydroquinase family.</text>
</comment>
<dbReference type="InterPro" id="IPR041121">
    <property type="entry name" value="SDH_C"/>
</dbReference>
<sequence length="877" mass="96345">MVAVHAGVKRSFQDMHGVESIAIPRPNSKEVLQHVAKSRESSATPTPPNGFSRTALLEFKPRKVAFSSDASIVLIGIRGTGKSSLGFLAASAYSRRMIESDRAFAEATGSTRTAYRKLQGTAEYHQKQSEVLHRLLESNSTGCVIVCSFADLESDGARIIAEYGQTHPVIYVTRDVPGIQHYIKVWAEDRIQDLIRASEPLLRDCSNYEFFNVSESIDKAPLADDASRLVSARTANGPFLTLKRTEHDFLKLLRNIIGDHDRGRSHQSAYPLSKMSVDKLEFTSAVRLAADEVVSHSVDLDEAQIAVDGIQLDVGTSPRQGGMWKLGKHSCFNLVNEAFALLRRSTILPIIICVAKDDRGDHQKQFSREELLEYCLRLGPEYCTLDLTLDDAQLRSLLTSRGRTKVIGEYAATERIPNGWSGQECLDIYNRAHELGCDLVKITMPNGTLADNFAIQAFQQRVQTLHTGCGPRLIAYCTGRHGRTSMCFNNILTPVALASSPPGPHTAGNTNTGDDCRLVTARERNQALFSCFIHEPMQFFIYGANVSFSLSPAMHNAAYDACGMLHAYRTHSASTLDNFVALVQEHDFGGAAVVQPFKTRTIPMMDILSPHAKAIGALNTVIPLRDEAVIRAINSGDSDVGIFRERNRTGPVKALYGDNTDWIGIRACIRRGLSPANTVRPHTTGLVCGAGGMARAAIYAMISLGVQTVFVVNRSKGNAEELASHYNQMIKSGGISELSQAAAAMTSVKALESFDSEWPRGMRHPTMIVSGVPTQTIDGTPTNFTLPKDWLSSRTGGVVVELAYMPIVTPLVRQVQGYASKGWILMDGLDMLPEQAFAQFELFTGRRAPRSLMRHEIFRHYSEDEYPPHGALNTDSP</sequence>
<dbReference type="InterPro" id="IPR031322">
    <property type="entry name" value="Shikimate/glucono_kinase"/>
</dbReference>
<evidence type="ECO:0000259" key="5">
    <source>
        <dbReference type="Pfam" id="PF18317"/>
    </source>
</evidence>
<dbReference type="SUPFAM" id="SSF51735">
    <property type="entry name" value="NAD(P)-binding Rossmann-fold domains"/>
    <property type="match status" value="1"/>
</dbReference>
<proteinExistence type="inferred from homology"/>
<dbReference type="CDD" id="cd00502">
    <property type="entry name" value="DHQase_I"/>
    <property type="match status" value="1"/>
</dbReference>
<dbReference type="GO" id="GO:0019632">
    <property type="term" value="P:shikimate metabolic process"/>
    <property type="evidence" value="ECO:0007669"/>
    <property type="project" value="TreeGrafter"/>
</dbReference>
<dbReference type="GO" id="GO:0009423">
    <property type="term" value="P:chorismate biosynthetic process"/>
    <property type="evidence" value="ECO:0007669"/>
    <property type="project" value="TreeGrafter"/>
</dbReference>
<dbReference type="Pfam" id="PF01487">
    <property type="entry name" value="DHquinase_I"/>
    <property type="match status" value="1"/>
</dbReference>
<dbReference type="Pfam" id="PF08501">
    <property type="entry name" value="Shikimate_dh_N"/>
    <property type="match status" value="1"/>
</dbReference>
<dbReference type="EMBL" id="LFZO01000573">
    <property type="protein sequence ID" value="KXT05276.1"/>
    <property type="molecule type" value="Genomic_DNA"/>
</dbReference>
<evidence type="ECO:0000259" key="4">
    <source>
        <dbReference type="Pfam" id="PF08501"/>
    </source>
</evidence>
<dbReference type="FunFam" id="3.40.50.720:FF:000386">
    <property type="entry name" value="Quinate repressor protein"/>
    <property type="match status" value="1"/>
</dbReference>
<dbReference type="Gene3D" id="3.40.50.300">
    <property type="entry name" value="P-loop containing nucleotide triphosphate hydrolases"/>
    <property type="match status" value="1"/>
</dbReference>
<dbReference type="InterPro" id="IPR013708">
    <property type="entry name" value="Shikimate_DH-bd_N"/>
</dbReference>
<dbReference type="PANTHER" id="PTHR21089:SF1">
    <property type="entry name" value="BIFUNCTIONAL 3-DEHYDROQUINATE DEHYDRATASE_SHIKIMATE DEHYDROGENASE, CHLOROPLASTIC"/>
    <property type="match status" value="1"/>
</dbReference>
<organism evidence="6 7">
    <name type="scientific">Pseudocercospora musae</name>
    <dbReference type="NCBI Taxonomy" id="113226"/>
    <lineage>
        <taxon>Eukaryota</taxon>
        <taxon>Fungi</taxon>
        <taxon>Dikarya</taxon>
        <taxon>Ascomycota</taxon>
        <taxon>Pezizomycotina</taxon>
        <taxon>Dothideomycetes</taxon>
        <taxon>Dothideomycetidae</taxon>
        <taxon>Mycosphaerellales</taxon>
        <taxon>Mycosphaerellaceae</taxon>
        <taxon>Pseudocercospora</taxon>
    </lineage>
</organism>
<reference evidence="6 7" key="1">
    <citation type="submission" date="2015-07" db="EMBL/GenBank/DDBJ databases">
        <title>Comparative genomics of the Sigatoka disease complex on banana suggests a link between parallel evolutionary changes in Pseudocercospora fijiensis and Pseudocercospora eumusae and increased virulence on the banana host.</title>
        <authorList>
            <person name="Chang T.-C."/>
            <person name="Salvucci A."/>
            <person name="Crous P.W."/>
            <person name="Stergiopoulos I."/>
        </authorList>
    </citation>
    <scope>NUCLEOTIDE SEQUENCE [LARGE SCALE GENOMIC DNA]</scope>
    <source>
        <strain evidence="6 7">CBS 116634</strain>
    </source>
</reference>
<dbReference type="InterPro" id="IPR013785">
    <property type="entry name" value="Aldolase_TIM"/>
</dbReference>
<dbReference type="InterPro" id="IPR046346">
    <property type="entry name" value="Aminoacid_DH-like_N_sf"/>
</dbReference>
<dbReference type="PANTHER" id="PTHR21089">
    <property type="entry name" value="SHIKIMATE DEHYDROGENASE"/>
    <property type="match status" value="1"/>
</dbReference>
<comment type="caution">
    <text evidence="6">The sequence shown here is derived from an EMBL/GenBank/DDBJ whole genome shotgun (WGS) entry which is preliminary data.</text>
</comment>
<evidence type="ECO:0000313" key="7">
    <source>
        <dbReference type="Proteomes" id="UP000073492"/>
    </source>
</evidence>
<dbReference type="InterPro" id="IPR022893">
    <property type="entry name" value="Shikimate_DH_fam"/>
</dbReference>
<comment type="similarity">
    <text evidence="2">In the N-terminal section; belongs to the shikimate kinase family.</text>
</comment>
<dbReference type="CDD" id="cd01065">
    <property type="entry name" value="NAD_bind_Shikimate_DH"/>
    <property type="match status" value="1"/>
</dbReference>
<dbReference type="Proteomes" id="UP000073492">
    <property type="component" value="Unassembled WGS sequence"/>
</dbReference>
<dbReference type="InterPro" id="IPR036291">
    <property type="entry name" value="NAD(P)-bd_dom_sf"/>
</dbReference>
<dbReference type="GO" id="GO:0004764">
    <property type="term" value="F:shikimate 3-dehydrogenase (NADP+) activity"/>
    <property type="evidence" value="ECO:0007669"/>
    <property type="project" value="InterPro"/>
</dbReference>
<dbReference type="Pfam" id="PF01488">
    <property type="entry name" value="Shikimate_DH"/>
    <property type="match status" value="1"/>
</dbReference>
<dbReference type="SUPFAM" id="SSF52540">
    <property type="entry name" value="P-loop containing nucleoside triphosphate hydrolases"/>
    <property type="match status" value="1"/>
</dbReference>
<feature type="domain" description="Quinate/shikimate 5-dehydrogenase/glutamyl-tRNA reductase" evidence="3">
    <location>
        <begin position="686"/>
        <end position="743"/>
    </location>
</feature>
<name>A0A139HS63_9PEZI</name>
<feature type="domain" description="Shikimate dehydrogenase substrate binding N-terminal" evidence="4">
    <location>
        <begin position="541"/>
        <end position="621"/>
    </location>
</feature>
<dbReference type="OrthoDB" id="4415835at2759"/>
<dbReference type="Pfam" id="PF18317">
    <property type="entry name" value="SDH_C"/>
    <property type="match status" value="1"/>
</dbReference>
<dbReference type="SUPFAM" id="SSF53223">
    <property type="entry name" value="Aminoacid dehydrogenase-like, N-terminal domain"/>
    <property type="match status" value="1"/>
</dbReference>
<evidence type="ECO:0000313" key="6">
    <source>
        <dbReference type="EMBL" id="KXT05276.1"/>
    </source>
</evidence>
<dbReference type="Gene3D" id="3.20.20.70">
    <property type="entry name" value="Aldolase class I"/>
    <property type="match status" value="1"/>
</dbReference>
<dbReference type="SUPFAM" id="SSF51569">
    <property type="entry name" value="Aldolase"/>
    <property type="match status" value="1"/>
</dbReference>
<dbReference type="Gene3D" id="3.40.50.720">
    <property type="entry name" value="NAD(P)-binding Rossmann-like Domain"/>
    <property type="match status" value="1"/>
</dbReference>
<dbReference type="InterPro" id="IPR027417">
    <property type="entry name" value="P-loop_NTPase"/>
</dbReference>
<dbReference type="STRING" id="113226.A0A139HS63"/>
<dbReference type="Pfam" id="PF01202">
    <property type="entry name" value="SKI"/>
    <property type="match status" value="1"/>
</dbReference>
<feature type="domain" description="SDH C-terminal" evidence="5">
    <location>
        <begin position="828"/>
        <end position="856"/>
    </location>
</feature>
<protein>
    <submittedName>
        <fullName evidence="6">Uncharacterized protein</fullName>
    </submittedName>
</protein>
<dbReference type="Gene3D" id="3.40.50.10860">
    <property type="entry name" value="Leucine Dehydrogenase, chain A, domain 1"/>
    <property type="match status" value="1"/>
</dbReference>
<evidence type="ECO:0000256" key="2">
    <source>
        <dbReference type="ARBA" id="ARBA00009349"/>
    </source>
</evidence>
<evidence type="ECO:0000259" key="3">
    <source>
        <dbReference type="Pfam" id="PF01488"/>
    </source>
</evidence>
<gene>
    <name evidence="6" type="ORF">AC579_7451</name>
</gene>